<proteinExistence type="predicted"/>
<organism evidence="2 3">
    <name type="scientific">Colletotrichum cuscutae</name>
    <dbReference type="NCBI Taxonomy" id="1209917"/>
    <lineage>
        <taxon>Eukaryota</taxon>
        <taxon>Fungi</taxon>
        <taxon>Dikarya</taxon>
        <taxon>Ascomycota</taxon>
        <taxon>Pezizomycotina</taxon>
        <taxon>Sordariomycetes</taxon>
        <taxon>Hypocreomycetidae</taxon>
        <taxon>Glomerellales</taxon>
        <taxon>Glomerellaceae</taxon>
        <taxon>Colletotrichum</taxon>
        <taxon>Colletotrichum acutatum species complex</taxon>
    </lineage>
</organism>
<dbReference type="Proteomes" id="UP001239213">
    <property type="component" value="Unassembled WGS sequence"/>
</dbReference>
<sequence length="290" mass="32498">MWLPMEPRPISTPASNGCLLFSSLQPEKRKRERERERERENIEENQASLRMPRPSLVSSPSPICRTTYFSVWAFSDDALEPSGIKVVRCRTSIRFDHALLGRGRVPVNSNLHRCFVSRTWIGLGQIYGGFVTNQVSSALGKLILAWIWQMSEPHSWIRNQPSVYTLCSHFSKPHPADGKGSMRHGMSKKNVVVAGRRCTQSLLLIRARLFVRMALFPKSNSADRPEKHVLSSFFGTSCMADQSLGGVYFRASNISADVENSQPRATKTCRTPQREAGLSAMVQQLDGGCS</sequence>
<accession>A0AAI9VAE7</accession>
<protein>
    <submittedName>
        <fullName evidence="2">Uncharacterized protein</fullName>
    </submittedName>
</protein>
<feature type="region of interest" description="Disordered" evidence="1">
    <location>
        <begin position="25"/>
        <end position="56"/>
    </location>
</feature>
<gene>
    <name evidence="2" type="ORF">CCUS01_16821</name>
</gene>
<dbReference type="EMBL" id="MPDP01000143">
    <property type="protein sequence ID" value="KAK1476485.1"/>
    <property type="molecule type" value="Genomic_DNA"/>
</dbReference>
<name>A0AAI9VAE7_9PEZI</name>
<evidence type="ECO:0000313" key="3">
    <source>
        <dbReference type="Proteomes" id="UP001239213"/>
    </source>
</evidence>
<feature type="compositionally biased region" description="Basic and acidic residues" evidence="1">
    <location>
        <begin position="26"/>
        <end position="42"/>
    </location>
</feature>
<reference evidence="2" key="1">
    <citation type="submission" date="2016-11" db="EMBL/GenBank/DDBJ databases">
        <title>The genome sequence of Colletotrichum cuscutae.</title>
        <authorList>
            <person name="Baroncelli R."/>
        </authorList>
    </citation>
    <scope>NUCLEOTIDE SEQUENCE</scope>
    <source>
        <strain evidence="2">IMI 304802</strain>
    </source>
</reference>
<evidence type="ECO:0000256" key="1">
    <source>
        <dbReference type="SAM" id="MobiDB-lite"/>
    </source>
</evidence>
<keyword evidence="3" id="KW-1185">Reference proteome</keyword>
<comment type="caution">
    <text evidence="2">The sequence shown here is derived from an EMBL/GenBank/DDBJ whole genome shotgun (WGS) entry which is preliminary data.</text>
</comment>
<dbReference type="AlphaFoldDB" id="A0AAI9VAE7"/>
<evidence type="ECO:0000313" key="2">
    <source>
        <dbReference type="EMBL" id="KAK1476485.1"/>
    </source>
</evidence>